<keyword evidence="3" id="KW-1185">Reference proteome</keyword>
<evidence type="ECO:0000313" key="3">
    <source>
        <dbReference type="Proteomes" id="UP001374584"/>
    </source>
</evidence>
<gene>
    <name evidence="2" type="ORF">VNO80_19128</name>
</gene>
<feature type="region of interest" description="Disordered" evidence="1">
    <location>
        <begin position="40"/>
        <end position="115"/>
    </location>
</feature>
<name>A0AAN9MKL3_PHACN</name>
<reference evidence="2 3" key="1">
    <citation type="submission" date="2024-01" db="EMBL/GenBank/DDBJ databases">
        <title>The genomes of 5 underutilized Papilionoideae crops provide insights into root nodulation and disease resistanc.</title>
        <authorList>
            <person name="Jiang F."/>
        </authorList>
    </citation>
    <scope>NUCLEOTIDE SEQUENCE [LARGE SCALE GENOMIC DNA]</scope>
    <source>
        <strain evidence="2">JINMINGXINNONG_FW02</strain>
        <tissue evidence="2">Leaves</tissue>
    </source>
</reference>
<protein>
    <submittedName>
        <fullName evidence="2">Uncharacterized protein</fullName>
    </submittedName>
</protein>
<comment type="caution">
    <text evidence="2">The sequence shown here is derived from an EMBL/GenBank/DDBJ whole genome shotgun (WGS) entry which is preliminary data.</text>
</comment>
<evidence type="ECO:0000313" key="2">
    <source>
        <dbReference type="EMBL" id="KAK7353677.1"/>
    </source>
</evidence>
<dbReference type="EMBL" id="JAYMYR010000007">
    <property type="protein sequence ID" value="KAK7353677.1"/>
    <property type="molecule type" value="Genomic_DNA"/>
</dbReference>
<feature type="compositionally biased region" description="Basic and acidic residues" evidence="1">
    <location>
        <begin position="40"/>
        <end position="49"/>
    </location>
</feature>
<accession>A0AAN9MKL3</accession>
<dbReference type="AlphaFoldDB" id="A0AAN9MKL3"/>
<dbReference type="Proteomes" id="UP001374584">
    <property type="component" value="Unassembled WGS sequence"/>
</dbReference>
<feature type="compositionally biased region" description="Basic and acidic residues" evidence="1">
    <location>
        <begin position="71"/>
        <end position="84"/>
    </location>
</feature>
<proteinExistence type="predicted"/>
<feature type="compositionally biased region" description="Basic and acidic residues" evidence="1">
    <location>
        <begin position="94"/>
        <end position="109"/>
    </location>
</feature>
<evidence type="ECO:0000256" key="1">
    <source>
        <dbReference type="SAM" id="MobiDB-lite"/>
    </source>
</evidence>
<organism evidence="2 3">
    <name type="scientific">Phaseolus coccineus</name>
    <name type="common">Scarlet runner bean</name>
    <name type="synonym">Phaseolus multiflorus</name>
    <dbReference type="NCBI Taxonomy" id="3886"/>
    <lineage>
        <taxon>Eukaryota</taxon>
        <taxon>Viridiplantae</taxon>
        <taxon>Streptophyta</taxon>
        <taxon>Embryophyta</taxon>
        <taxon>Tracheophyta</taxon>
        <taxon>Spermatophyta</taxon>
        <taxon>Magnoliopsida</taxon>
        <taxon>eudicotyledons</taxon>
        <taxon>Gunneridae</taxon>
        <taxon>Pentapetalae</taxon>
        <taxon>rosids</taxon>
        <taxon>fabids</taxon>
        <taxon>Fabales</taxon>
        <taxon>Fabaceae</taxon>
        <taxon>Papilionoideae</taxon>
        <taxon>50 kb inversion clade</taxon>
        <taxon>NPAAA clade</taxon>
        <taxon>indigoferoid/millettioid clade</taxon>
        <taxon>Phaseoleae</taxon>
        <taxon>Phaseolus</taxon>
    </lineage>
</organism>
<sequence>MSHKPSPFISAHKLANLLHAIVFKVEIFSFFTISPNLIQSRRDPHHSETEDGNGVNSKSDEEVPLKNVETQSKDVEYRRYKPYEEVPNTAQSPNDREGTTTTKLLRESLMDLTEF</sequence>